<sequence length="186" mass="20348">MVRVNGLSGKQSTRSPHYGRAKVGSTWRKTTCLHTQSYVRTPHPIKVPHPTPSKLTLAAIRRSLQNPSRLSIEDPSTSSSYQTGSPPVPIAPQSYVTQQQIAPTTLPPTSNPVNPYRESRPSSPPLAAPYDRPHEANPFSSLLARRALQPPLSTCRSRLDLLKPQLSLIPSPKLPNLPTICNPQSS</sequence>
<name>A0A8T3BKK6_DENNO</name>
<reference evidence="2" key="1">
    <citation type="journal article" date="2022" name="Front. Genet.">
        <title>Chromosome-Scale Assembly of the Dendrobium nobile Genome Provides Insights Into the Molecular Mechanism of the Biosynthesis of the Medicinal Active Ingredient of Dendrobium.</title>
        <authorList>
            <person name="Xu Q."/>
            <person name="Niu S.-C."/>
            <person name="Li K.-L."/>
            <person name="Zheng P.-J."/>
            <person name="Zhang X.-J."/>
            <person name="Jia Y."/>
            <person name="Liu Y."/>
            <person name="Niu Y.-X."/>
            <person name="Yu L.-H."/>
            <person name="Chen D.-F."/>
            <person name="Zhang G.-Q."/>
        </authorList>
    </citation>
    <scope>NUCLEOTIDE SEQUENCE</scope>
    <source>
        <tissue evidence="2">Leaf</tissue>
    </source>
</reference>
<feature type="region of interest" description="Disordered" evidence="1">
    <location>
        <begin position="1"/>
        <end position="25"/>
    </location>
</feature>
<dbReference type="EMBL" id="JAGYWB010000008">
    <property type="protein sequence ID" value="KAI0513708.1"/>
    <property type="molecule type" value="Genomic_DNA"/>
</dbReference>
<organism evidence="2 3">
    <name type="scientific">Dendrobium nobile</name>
    <name type="common">Orchid</name>
    <dbReference type="NCBI Taxonomy" id="94219"/>
    <lineage>
        <taxon>Eukaryota</taxon>
        <taxon>Viridiplantae</taxon>
        <taxon>Streptophyta</taxon>
        <taxon>Embryophyta</taxon>
        <taxon>Tracheophyta</taxon>
        <taxon>Spermatophyta</taxon>
        <taxon>Magnoliopsida</taxon>
        <taxon>Liliopsida</taxon>
        <taxon>Asparagales</taxon>
        <taxon>Orchidaceae</taxon>
        <taxon>Epidendroideae</taxon>
        <taxon>Malaxideae</taxon>
        <taxon>Dendrobiinae</taxon>
        <taxon>Dendrobium</taxon>
    </lineage>
</organism>
<dbReference type="Proteomes" id="UP000829196">
    <property type="component" value="Unassembled WGS sequence"/>
</dbReference>
<feature type="compositionally biased region" description="Polar residues" evidence="1">
    <location>
        <begin position="66"/>
        <end position="85"/>
    </location>
</feature>
<dbReference type="AlphaFoldDB" id="A0A8T3BKK6"/>
<proteinExistence type="predicted"/>
<evidence type="ECO:0000313" key="3">
    <source>
        <dbReference type="Proteomes" id="UP000829196"/>
    </source>
</evidence>
<feature type="region of interest" description="Disordered" evidence="1">
    <location>
        <begin position="66"/>
        <end position="134"/>
    </location>
</feature>
<gene>
    <name evidence="2" type="ORF">KFK09_009738</name>
</gene>
<feature type="compositionally biased region" description="Polar residues" evidence="1">
    <location>
        <begin position="94"/>
        <end position="104"/>
    </location>
</feature>
<evidence type="ECO:0000313" key="2">
    <source>
        <dbReference type="EMBL" id="KAI0513708.1"/>
    </source>
</evidence>
<protein>
    <submittedName>
        <fullName evidence="2">Uncharacterized protein</fullName>
    </submittedName>
</protein>
<evidence type="ECO:0000256" key="1">
    <source>
        <dbReference type="SAM" id="MobiDB-lite"/>
    </source>
</evidence>
<keyword evidence="3" id="KW-1185">Reference proteome</keyword>
<accession>A0A8T3BKK6</accession>
<comment type="caution">
    <text evidence="2">The sequence shown here is derived from an EMBL/GenBank/DDBJ whole genome shotgun (WGS) entry which is preliminary data.</text>
</comment>